<evidence type="ECO:0000256" key="2">
    <source>
        <dbReference type="ARBA" id="ARBA00011207"/>
    </source>
</evidence>
<dbReference type="PANTHER" id="PTHR13647">
    <property type="entry name" value="INSULIN-LIKE PEPTIDE 2-RELATED"/>
    <property type="match status" value="1"/>
</dbReference>
<comment type="subunit">
    <text evidence="2">Heterodimer of a B chain and an A chain linked by two disulfide bonds.</text>
</comment>
<dbReference type="SUPFAM" id="SSF56994">
    <property type="entry name" value="Insulin-like"/>
    <property type="match status" value="1"/>
</dbReference>
<dbReference type="GO" id="GO:0005576">
    <property type="term" value="C:extracellular region"/>
    <property type="evidence" value="ECO:0007669"/>
    <property type="project" value="UniProtKB-SubCell"/>
</dbReference>
<dbReference type="CDD" id="cd00101">
    <property type="entry name" value="IlGF_like"/>
    <property type="match status" value="1"/>
</dbReference>
<accession>A0A7R8UWI3</accession>
<gene>
    <name evidence="9" type="ORF">HERILL_LOCUS10915</name>
</gene>
<dbReference type="GO" id="GO:0005179">
    <property type="term" value="F:hormone activity"/>
    <property type="evidence" value="ECO:0007669"/>
    <property type="project" value="InterPro"/>
</dbReference>
<reference evidence="9 10" key="1">
    <citation type="submission" date="2020-11" db="EMBL/GenBank/DDBJ databases">
        <authorList>
            <person name="Wallbank WR R."/>
            <person name="Pardo Diaz C."/>
            <person name="Kozak K."/>
            <person name="Martin S."/>
            <person name="Jiggins C."/>
            <person name="Moest M."/>
            <person name="Warren A I."/>
            <person name="Generalovic N T."/>
            <person name="Byers J.R.P. K."/>
            <person name="Montejo-Kovacevich G."/>
            <person name="Yen C E."/>
        </authorList>
    </citation>
    <scope>NUCLEOTIDE SEQUENCE [LARGE SCALE GENOMIC DNA]</scope>
</reference>
<proteinExistence type="inferred from homology"/>
<keyword evidence="10" id="KW-1185">Reference proteome</keyword>
<dbReference type="AlphaFoldDB" id="A0A7R8UWI3"/>
<organism evidence="9 10">
    <name type="scientific">Hermetia illucens</name>
    <name type="common">Black soldier fly</name>
    <dbReference type="NCBI Taxonomy" id="343691"/>
    <lineage>
        <taxon>Eukaryota</taxon>
        <taxon>Metazoa</taxon>
        <taxon>Ecdysozoa</taxon>
        <taxon>Arthropoda</taxon>
        <taxon>Hexapoda</taxon>
        <taxon>Insecta</taxon>
        <taxon>Pterygota</taxon>
        <taxon>Neoptera</taxon>
        <taxon>Endopterygota</taxon>
        <taxon>Diptera</taxon>
        <taxon>Brachycera</taxon>
        <taxon>Stratiomyomorpha</taxon>
        <taxon>Stratiomyidae</taxon>
        <taxon>Hermetiinae</taxon>
        <taxon>Hermetia</taxon>
    </lineage>
</organism>
<name>A0A7R8UWI3_HERIL</name>
<evidence type="ECO:0000259" key="8">
    <source>
        <dbReference type="SMART" id="SM00078"/>
    </source>
</evidence>
<protein>
    <recommendedName>
        <fullName evidence="8">Insulin-like domain-containing protein</fullName>
    </recommendedName>
</protein>
<evidence type="ECO:0000256" key="4">
    <source>
        <dbReference type="ARBA" id="ARBA00022729"/>
    </source>
</evidence>
<keyword evidence="7" id="KW-0472">Membrane</keyword>
<evidence type="ECO:0000313" key="10">
    <source>
        <dbReference type="Proteomes" id="UP000594454"/>
    </source>
</evidence>
<feature type="transmembrane region" description="Helical" evidence="7">
    <location>
        <begin position="20"/>
        <end position="41"/>
    </location>
</feature>
<sequence>MPIELTVYPTALQPLKCKMALSFNCSLHALLIIGLIAILATEATSKRFCGRELADTLRTLCKNNYNGFGRLTAPLQGSYNAQIEDHSVYEYQSIPFISKLTGGVLSPRVRRKRHGVSDECCKKPCTYKELSNYCYGP</sequence>
<dbReference type="PANTHER" id="PTHR13647:SF4">
    <property type="entry name" value="INSULIN-LIKE PEPTIDE 1-RELATED"/>
    <property type="match status" value="1"/>
</dbReference>
<dbReference type="OrthoDB" id="10019596at2759"/>
<keyword evidence="3" id="KW-0165">Cleavage on pair of basic residues</keyword>
<keyword evidence="7" id="KW-1133">Transmembrane helix</keyword>
<dbReference type="FunCoup" id="A0A7R8UWI3">
    <property type="interactions" value="219"/>
</dbReference>
<keyword evidence="7" id="KW-0812">Transmembrane</keyword>
<keyword evidence="6" id="KW-0964">Secreted</keyword>
<dbReference type="PROSITE" id="PS00262">
    <property type="entry name" value="INSULIN"/>
    <property type="match status" value="1"/>
</dbReference>
<keyword evidence="4" id="KW-0732">Signal</keyword>
<evidence type="ECO:0000256" key="1">
    <source>
        <dbReference type="ARBA" id="ARBA00009034"/>
    </source>
</evidence>
<dbReference type="EMBL" id="LR899012">
    <property type="protein sequence ID" value="CAD7088272.1"/>
    <property type="molecule type" value="Genomic_DNA"/>
</dbReference>
<feature type="domain" description="Insulin-like" evidence="8">
    <location>
        <begin position="46"/>
        <end position="134"/>
    </location>
</feature>
<evidence type="ECO:0000256" key="6">
    <source>
        <dbReference type="RuleBase" id="RU000406"/>
    </source>
</evidence>
<dbReference type="InterPro" id="IPR036438">
    <property type="entry name" value="Insulin-like_sf"/>
</dbReference>
<evidence type="ECO:0000313" key="9">
    <source>
        <dbReference type="EMBL" id="CAD7088272.1"/>
    </source>
</evidence>
<evidence type="ECO:0000256" key="5">
    <source>
        <dbReference type="ARBA" id="ARBA00023157"/>
    </source>
</evidence>
<evidence type="ECO:0000256" key="3">
    <source>
        <dbReference type="ARBA" id="ARBA00022685"/>
    </source>
</evidence>
<dbReference type="InterPro" id="IPR022353">
    <property type="entry name" value="Insulin_CS"/>
</dbReference>
<dbReference type="InParanoid" id="A0A7R8UWI3"/>
<keyword evidence="5" id="KW-1015">Disulfide bond</keyword>
<dbReference type="Gene3D" id="1.10.100.10">
    <property type="entry name" value="Insulin-like"/>
    <property type="match status" value="1"/>
</dbReference>
<dbReference type="PRINTS" id="PR00276">
    <property type="entry name" value="INSULINFAMLY"/>
</dbReference>
<dbReference type="InterPro" id="IPR016179">
    <property type="entry name" value="Insulin-like"/>
</dbReference>
<dbReference type="SMART" id="SM00078">
    <property type="entry name" value="IlGF"/>
    <property type="match status" value="1"/>
</dbReference>
<dbReference type="Pfam" id="PF00049">
    <property type="entry name" value="Insulin"/>
    <property type="match status" value="1"/>
</dbReference>
<comment type="subcellular location">
    <subcellularLocation>
        <location evidence="6">Secreted</location>
    </subcellularLocation>
</comment>
<dbReference type="InterPro" id="IPR022352">
    <property type="entry name" value="Ins/IGF/rlx"/>
</dbReference>
<evidence type="ECO:0000256" key="7">
    <source>
        <dbReference type="SAM" id="Phobius"/>
    </source>
</evidence>
<comment type="similarity">
    <text evidence="1 6">Belongs to the insulin family.</text>
</comment>
<dbReference type="Proteomes" id="UP000594454">
    <property type="component" value="Chromosome 4"/>
</dbReference>